<reference evidence="1" key="1">
    <citation type="submission" date="2022-10" db="EMBL/GenBank/DDBJ databases">
        <authorList>
            <person name="Yu W.X."/>
        </authorList>
    </citation>
    <scope>NUCLEOTIDE SEQUENCE</scope>
    <source>
        <strain evidence="1">D04</strain>
    </source>
</reference>
<comment type="caution">
    <text evidence="1">The sequence shown here is derived from an EMBL/GenBank/DDBJ whole genome shotgun (WGS) entry which is preliminary data.</text>
</comment>
<gene>
    <name evidence="1" type="ORF">OM074_19235</name>
</gene>
<dbReference type="RefSeq" id="WP_301202232.1">
    <property type="nucleotide sequence ID" value="NZ_JAPDPI010000060.1"/>
</dbReference>
<evidence type="ECO:0000313" key="1">
    <source>
        <dbReference type="EMBL" id="MCW3807771.1"/>
    </source>
</evidence>
<name>A0AAE3MHL3_9BACT</name>
<keyword evidence="2" id="KW-1185">Reference proteome</keyword>
<accession>A0AAE3MHL3</accession>
<protein>
    <submittedName>
        <fullName evidence="1">Uncharacterized protein</fullName>
    </submittedName>
</protein>
<dbReference type="Proteomes" id="UP001207408">
    <property type="component" value="Unassembled WGS sequence"/>
</dbReference>
<dbReference type="AlphaFoldDB" id="A0AAE3MHL3"/>
<sequence length="145" mass="17307">MKKLGQYVEIGKNLGSRRGDYFADQKKYEEECYKKNVQIVEQLNILFPGYEFKIDSYSIVAQHFPIKDFTLLFSGNLELEVPMYKPYLRKYILTSLKATFPEYRFYLNANNIKMYLQAKRVINGREDDDKIMLLKETVKLIQDYE</sequence>
<organism evidence="1 2">
    <name type="scientific">Plebeiibacterium marinum</name>
    <dbReference type="NCBI Taxonomy" id="2992111"/>
    <lineage>
        <taxon>Bacteria</taxon>
        <taxon>Pseudomonadati</taxon>
        <taxon>Bacteroidota</taxon>
        <taxon>Bacteroidia</taxon>
        <taxon>Marinilabiliales</taxon>
        <taxon>Marinilabiliaceae</taxon>
        <taxon>Plebeiibacterium</taxon>
    </lineage>
</organism>
<evidence type="ECO:0000313" key="2">
    <source>
        <dbReference type="Proteomes" id="UP001207408"/>
    </source>
</evidence>
<proteinExistence type="predicted"/>
<dbReference type="EMBL" id="JAPDPI010000060">
    <property type="protein sequence ID" value="MCW3807771.1"/>
    <property type="molecule type" value="Genomic_DNA"/>
</dbReference>